<feature type="transmembrane region" description="Helical" evidence="1">
    <location>
        <begin position="224"/>
        <end position="245"/>
    </location>
</feature>
<protein>
    <recommendedName>
        <fullName evidence="4">Tetratricopeptide repeat protein</fullName>
    </recommendedName>
</protein>
<feature type="transmembrane region" description="Helical" evidence="1">
    <location>
        <begin position="265"/>
        <end position="284"/>
    </location>
</feature>
<comment type="caution">
    <text evidence="2">The sequence shown here is derived from an EMBL/GenBank/DDBJ whole genome shotgun (WGS) entry which is preliminary data.</text>
</comment>
<feature type="transmembrane region" description="Helical" evidence="1">
    <location>
        <begin position="308"/>
        <end position="331"/>
    </location>
</feature>
<dbReference type="RefSeq" id="WP_252438573.1">
    <property type="nucleotide sequence ID" value="NZ_JAGSOV010000032.1"/>
</dbReference>
<gene>
    <name evidence="2" type="ORF">KDL28_13830</name>
</gene>
<dbReference type="InterPro" id="IPR011990">
    <property type="entry name" value="TPR-like_helical_dom_sf"/>
</dbReference>
<evidence type="ECO:0000313" key="3">
    <source>
        <dbReference type="Proteomes" id="UP001165283"/>
    </source>
</evidence>
<evidence type="ECO:0008006" key="4">
    <source>
        <dbReference type="Google" id="ProtNLM"/>
    </source>
</evidence>
<evidence type="ECO:0000313" key="2">
    <source>
        <dbReference type="EMBL" id="MCO1656134.1"/>
    </source>
</evidence>
<dbReference type="Pfam" id="PF13428">
    <property type="entry name" value="TPR_14"/>
    <property type="match status" value="1"/>
</dbReference>
<reference evidence="2" key="1">
    <citation type="submission" date="2021-04" db="EMBL/GenBank/DDBJ databases">
        <title>Pseudonocardia sp. nov., isolated from sandy soil of mangrove forest.</title>
        <authorList>
            <person name="Zan Z."/>
            <person name="Huang R."/>
            <person name="Liu W."/>
        </authorList>
    </citation>
    <scope>NUCLEOTIDE SEQUENCE</scope>
    <source>
        <strain evidence="2">S2-4</strain>
    </source>
</reference>
<name>A0ABT1A000_9PSEU</name>
<evidence type="ECO:0000256" key="1">
    <source>
        <dbReference type="SAM" id="Phobius"/>
    </source>
</evidence>
<keyword evidence="1" id="KW-0812">Transmembrane</keyword>
<dbReference type="SUPFAM" id="SSF48452">
    <property type="entry name" value="TPR-like"/>
    <property type="match status" value="1"/>
</dbReference>
<dbReference type="Gene3D" id="1.25.40.10">
    <property type="entry name" value="Tetratricopeptide repeat domain"/>
    <property type="match status" value="1"/>
</dbReference>
<dbReference type="Proteomes" id="UP001165283">
    <property type="component" value="Unassembled WGS sequence"/>
</dbReference>
<keyword evidence="1" id="KW-1133">Transmembrane helix</keyword>
<keyword evidence="1" id="KW-0472">Membrane</keyword>
<sequence>MVEQGMTGSAAAERAALLLGIGSAAEALELVAPFLATQDDPAPHVVAVSALLVLGEPAEAARVADTALGAFGPVPLLFRAASFAYRAAGDPQRALEVTRWGVHHSPQWVPGLLALVEAERTTGAVAAAEQALARATALAPDTPEVWLVAAELALGTGRSRLARRHLLTALRIDPANAVAMRGMGMLDERRSRFGSAGRWYARALRLRPGDEELSTRVRALFGRFLTMATAPLIVVGFVAFIAFMARADPAPGQQGLGEPSGALSWALWVVGVGGSFVGTAWYTLRGAPRVVLGALAAEARSYRRVRRCVRLTAAHAVLVTATVLAALAPVGEPRDRLAVVFALWFAAMVVMVWLCVALRLAFGFGQTRAARAHPRDRLPA</sequence>
<dbReference type="EMBL" id="JAGSOV010000032">
    <property type="protein sequence ID" value="MCO1656134.1"/>
    <property type="molecule type" value="Genomic_DNA"/>
</dbReference>
<proteinExistence type="predicted"/>
<accession>A0ABT1A000</accession>
<feature type="transmembrane region" description="Helical" evidence="1">
    <location>
        <begin position="337"/>
        <end position="362"/>
    </location>
</feature>
<keyword evidence="3" id="KW-1185">Reference proteome</keyword>
<organism evidence="2 3">
    <name type="scientific">Pseudonocardia humida</name>
    <dbReference type="NCBI Taxonomy" id="2800819"/>
    <lineage>
        <taxon>Bacteria</taxon>
        <taxon>Bacillati</taxon>
        <taxon>Actinomycetota</taxon>
        <taxon>Actinomycetes</taxon>
        <taxon>Pseudonocardiales</taxon>
        <taxon>Pseudonocardiaceae</taxon>
        <taxon>Pseudonocardia</taxon>
    </lineage>
</organism>